<dbReference type="Pfam" id="PF11578">
    <property type="entry name" value="DUF3237"/>
    <property type="match status" value="1"/>
</dbReference>
<evidence type="ECO:0000313" key="2">
    <source>
        <dbReference type="Proteomes" id="UP000272015"/>
    </source>
</evidence>
<sequence>MSVCNFGLRSGTPEDIQKLVRGESVDPARMYFRCSIRLDAAGQRRSWLRSKIIIETDERFTNSVRLKLFNVE</sequence>
<dbReference type="OrthoDB" id="3368702at2"/>
<name>A0A3A5MKZ8_9MICO</name>
<accession>A0A3A5MKZ8</accession>
<dbReference type="RefSeq" id="WP_119976358.1">
    <property type="nucleotide sequence ID" value="NZ_JBHSQA010000004.1"/>
</dbReference>
<dbReference type="EMBL" id="QZVS01000096">
    <property type="protein sequence ID" value="RJT85137.1"/>
    <property type="molecule type" value="Genomic_DNA"/>
</dbReference>
<dbReference type="Gene3D" id="2.40.160.20">
    <property type="match status" value="1"/>
</dbReference>
<organism evidence="1 2">
    <name type="scientific">Cryobacterium melibiosiphilum</name>
    <dbReference type="NCBI Taxonomy" id="995039"/>
    <lineage>
        <taxon>Bacteria</taxon>
        <taxon>Bacillati</taxon>
        <taxon>Actinomycetota</taxon>
        <taxon>Actinomycetes</taxon>
        <taxon>Micrococcales</taxon>
        <taxon>Microbacteriaceae</taxon>
        <taxon>Cryobacterium</taxon>
    </lineage>
</organism>
<dbReference type="Proteomes" id="UP000272015">
    <property type="component" value="Unassembled WGS sequence"/>
</dbReference>
<keyword evidence="2" id="KW-1185">Reference proteome</keyword>
<proteinExistence type="predicted"/>
<dbReference type="AlphaFoldDB" id="A0A3A5MKZ8"/>
<evidence type="ECO:0000313" key="1">
    <source>
        <dbReference type="EMBL" id="RJT85137.1"/>
    </source>
</evidence>
<comment type="caution">
    <text evidence="1">The sequence shown here is derived from an EMBL/GenBank/DDBJ whole genome shotgun (WGS) entry which is preliminary data.</text>
</comment>
<reference evidence="1 2" key="1">
    <citation type="submission" date="2018-09" db="EMBL/GenBank/DDBJ databases">
        <title>Novel species of Cryobacterium.</title>
        <authorList>
            <person name="Liu Q."/>
            <person name="Xin Y.-H."/>
        </authorList>
    </citation>
    <scope>NUCLEOTIDE SEQUENCE [LARGE SCALE GENOMIC DNA]</scope>
    <source>
        <strain evidence="1 2">Hh39</strain>
    </source>
</reference>
<protein>
    <submittedName>
        <fullName evidence="1">DUF3237 family protein</fullName>
    </submittedName>
</protein>
<gene>
    <name evidence="1" type="ORF">D6T64_19545</name>
</gene>